<dbReference type="InterPro" id="IPR011990">
    <property type="entry name" value="TPR-like_helical_dom_sf"/>
</dbReference>
<gene>
    <name evidence="2" type="ORF">GCM10007416_04570</name>
</gene>
<reference evidence="3" key="1">
    <citation type="journal article" date="2019" name="Int. J. Syst. Evol. Microbiol.">
        <title>The Global Catalogue of Microorganisms (GCM) 10K type strain sequencing project: providing services to taxonomists for standard genome sequencing and annotation.</title>
        <authorList>
            <consortium name="The Broad Institute Genomics Platform"/>
            <consortium name="The Broad Institute Genome Sequencing Center for Infectious Disease"/>
            <person name="Wu L."/>
            <person name="Ma J."/>
        </authorList>
    </citation>
    <scope>NUCLEOTIDE SEQUENCE [LARGE SCALE GENOMIC DNA]</scope>
    <source>
        <strain evidence="3">CGMCC 1.12404</strain>
    </source>
</reference>
<evidence type="ECO:0000256" key="1">
    <source>
        <dbReference type="SAM" id="MobiDB-lite"/>
    </source>
</evidence>
<keyword evidence="3" id="KW-1185">Reference proteome</keyword>
<dbReference type="Gene3D" id="1.25.40.10">
    <property type="entry name" value="Tetratricopeptide repeat domain"/>
    <property type="match status" value="1"/>
</dbReference>
<feature type="region of interest" description="Disordered" evidence="1">
    <location>
        <begin position="1"/>
        <end position="56"/>
    </location>
</feature>
<feature type="compositionally biased region" description="Polar residues" evidence="1">
    <location>
        <begin position="28"/>
        <end position="43"/>
    </location>
</feature>
<proteinExistence type="predicted"/>
<evidence type="ECO:0000313" key="3">
    <source>
        <dbReference type="Proteomes" id="UP000617979"/>
    </source>
</evidence>
<accession>A0ABQ1G065</accession>
<evidence type="ECO:0000313" key="2">
    <source>
        <dbReference type="EMBL" id="GGA34751.1"/>
    </source>
</evidence>
<dbReference type="Proteomes" id="UP000617979">
    <property type="component" value="Unassembled WGS sequence"/>
</dbReference>
<name>A0ABQ1G065_9BACL</name>
<comment type="caution">
    <text evidence="2">The sequence shown here is derived from an EMBL/GenBank/DDBJ whole genome shotgun (WGS) entry which is preliminary data.</text>
</comment>
<dbReference type="EMBL" id="BMEX01000001">
    <property type="protein sequence ID" value="GGA34751.1"/>
    <property type="molecule type" value="Genomic_DNA"/>
</dbReference>
<organism evidence="2 3">
    <name type="scientific">Kroppenstedtia guangzhouensis</name>
    <dbReference type="NCBI Taxonomy" id="1274356"/>
    <lineage>
        <taxon>Bacteria</taxon>
        <taxon>Bacillati</taxon>
        <taxon>Bacillota</taxon>
        <taxon>Bacilli</taxon>
        <taxon>Bacillales</taxon>
        <taxon>Thermoactinomycetaceae</taxon>
        <taxon>Kroppenstedtia</taxon>
    </lineage>
</organism>
<evidence type="ECO:0008006" key="4">
    <source>
        <dbReference type="Google" id="ProtNLM"/>
    </source>
</evidence>
<dbReference type="RefSeq" id="WP_188429378.1">
    <property type="nucleotide sequence ID" value="NZ_BMEX01000001.1"/>
</dbReference>
<sequence length="225" mass="26533">MFRKLLTKARSLFKPSPSPAPEPVEPSQKSTSSRAVTVKTTVPESPVEPSENGTDEIPLRYTEGDFIFTMPLEEEERLVLHEARKKYEEAKLRIRDDSSAWEMNQLKHLKAMQYWCLQIYYRDRAQYFYKRREEEPEALEMAIRYCEKQIAYAPMAIRANQMNPQSKGLPQHYGYKQLAIIYEKQGCFNEAIRLCKQALEEGWKGDWETRIRRLRQKRDKASSNS</sequence>
<protein>
    <recommendedName>
        <fullName evidence="4">Tetratricopeptide repeat-containing protein</fullName>
    </recommendedName>
</protein>